<dbReference type="OrthoDB" id="2261218at2759"/>
<proteinExistence type="predicted"/>
<dbReference type="InterPro" id="IPR001849">
    <property type="entry name" value="PH_domain"/>
</dbReference>
<dbReference type="Proteomes" id="UP000243308">
    <property type="component" value="Unassembled WGS sequence"/>
</dbReference>
<sequence>MQSDGFKRLRKDLQGALGIPNRFWRKSKKVANQDTHDTNQETTLPGSMASNQRNVEVKIEKASPDVRLNELSSFADIGKSVKLDDGQFLVPPHKWGFDTENGVSGEGGPVTGLTPNSILSSAGSPISPISPGEFKGLSSKAASLVHLPSSVNNLDKLSPQRLAWVRKFLDTTPSTHNSNISRSEPAWDIVDVSPAGKVHHTTSSSKQGISDTLESTGLFIVKTIQVTNKASNKIFDIEWNLRVGNVDKTSHSVRSFKDNPGNTATMNEVFMFDVNEPFQLDMSLTGYPVATKLGTMAGFSNSQAVHLGQLQLSFCLETTDRTIRTYKLRPSAANDNDKSTKCDCEVVVMIGLHVLEEPVEDRTWEKASRYEGFLTFMTRGARMSSWKRYWAVLEGRAIKLYDAEYRMKRGVVAVIPLAHLTGVHPPDLEKVNVGANGFSLAIAAQGVDMTSNGEFSDIANMDYCLYSFTDSLQMRDVWTTHLQEALNSFQVYMTQRRKVQQRNLSRRAVQSLSRHSFESSVPPSPFEGGDGEDPISDLVELKFVW</sequence>
<evidence type="ECO:0000313" key="4">
    <source>
        <dbReference type="Proteomes" id="UP000243308"/>
    </source>
</evidence>
<dbReference type="SMART" id="SM00233">
    <property type="entry name" value="PH"/>
    <property type="match status" value="1"/>
</dbReference>
<feature type="compositionally biased region" description="Polar residues" evidence="1">
    <location>
        <begin position="40"/>
        <end position="51"/>
    </location>
</feature>
<feature type="domain" description="PH" evidence="2">
    <location>
        <begin position="367"/>
        <end position="487"/>
    </location>
</feature>
<dbReference type="AlphaFoldDB" id="A0A086TL03"/>
<gene>
    <name evidence="3" type="ORF">MVEG_12022</name>
</gene>
<reference evidence="3 4" key="1">
    <citation type="submission" date="2011-02" db="EMBL/GenBank/DDBJ databases">
        <title>The Genome Sequence of Mortierella verticillata NRRL 6337.</title>
        <authorList>
            <consortium name="The Broad Institute Genome Sequencing Platform"/>
            <person name="Russ C."/>
            <person name="Cuomo C."/>
            <person name="Burger G."/>
            <person name="Gray M.W."/>
            <person name="Holland P.W.H."/>
            <person name="King N."/>
            <person name="Lang F.B.F."/>
            <person name="Roger A.J."/>
            <person name="Ruiz-Trillo I."/>
            <person name="Young S.K."/>
            <person name="Zeng Q."/>
            <person name="Gargeya S."/>
            <person name="Alvarado L."/>
            <person name="Berlin A."/>
            <person name="Chapman S.B."/>
            <person name="Chen Z."/>
            <person name="Freedman E."/>
            <person name="Gellesch M."/>
            <person name="Goldberg J."/>
            <person name="Griggs A."/>
            <person name="Gujja S."/>
            <person name="Heilman E."/>
            <person name="Heiman D."/>
            <person name="Howarth C."/>
            <person name="Mehta T."/>
            <person name="Neiman D."/>
            <person name="Pearson M."/>
            <person name="Roberts A."/>
            <person name="Saif S."/>
            <person name="Shea T."/>
            <person name="Shenoy N."/>
            <person name="Sisk P."/>
            <person name="Stolte C."/>
            <person name="Sykes S."/>
            <person name="White J."/>
            <person name="Yandava C."/>
            <person name="Haas B."/>
            <person name="Nusbaum C."/>
            <person name="Birren B."/>
        </authorList>
    </citation>
    <scope>NUCLEOTIDE SEQUENCE [LARGE SCALE GENOMIC DNA]</scope>
    <source>
        <strain evidence="3 4">NRRL 6337</strain>
    </source>
</reference>
<organism evidence="3 4">
    <name type="scientific">Podila verticillata NRRL 6337</name>
    <dbReference type="NCBI Taxonomy" id="1069443"/>
    <lineage>
        <taxon>Eukaryota</taxon>
        <taxon>Fungi</taxon>
        <taxon>Fungi incertae sedis</taxon>
        <taxon>Mucoromycota</taxon>
        <taxon>Mortierellomycotina</taxon>
        <taxon>Mortierellomycetes</taxon>
        <taxon>Mortierellales</taxon>
        <taxon>Mortierellaceae</taxon>
        <taxon>Podila</taxon>
    </lineage>
</organism>
<name>A0A086TL03_9FUNG</name>
<evidence type="ECO:0000259" key="2">
    <source>
        <dbReference type="PROSITE" id="PS50003"/>
    </source>
</evidence>
<dbReference type="Gene3D" id="2.30.29.30">
    <property type="entry name" value="Pleckstrin-homology domain (PH domain)/Phosphotyrosine-binding domain (PTB)"/>
    <property type="match status" value="1"/>
</dbReference>
<dbReference type="PROSITE" id="PS50003">
    <property type="entry name" value="PH_DOMAIN"/>
    <property type="match status" value="1"/>
</dbReference>
<feature type="region of interest" description="Disordered" evidence="1">
    <location>
        <begin position="25"/>
        <end position="51"/>
    </location>
</feature>
<accession>A0A086TL03</accession>
<protein>
    <recommendedName>
        <fullName evidence="2">PH domain-containing protein</fullName>
    </recommendedName>
</protein>
<feature type="region of interest" description="Disordered" evidence="1">
    <location>
        <begin position="510"/>
        <end position="533"/>
    </location>
</feature>
<evidence type="ECO:0000313" key="3">
    <source>
        <dbReference type="EMBL" id="KFH62630.1"/>
    </source>
</evidence>
<evidence type="ECO:0000256" key="1">
    <source>
        <dbReference type="SAM" id="MobiDB-lite"/>
    </source>
</evidence>
<dbReference type="InterPro" id="IPR011993">
    <property type="entry name" value="PH-like_dom_sf"/>
</dbReference>
<dbReference type="SUPFAM" id="SSF50729">
    <property type="entry name" value="PH domain-like"/>
    <property type="match status" value="1"/>
</dbReference>
<keyword evidence="4" id="KW-1185">Reference proteome</keyword>
<dbReference type="EMBL" id="KN042431">
    <property type="protein sequence ID" value="KFH62630.1"/>
    <property type="molecule type" value="Genomic_DNA"/>
</dbReference>